<proteinExistence type="predicted"/>
<accession>A0A6J4SDR8</accession>
<evidence type="ECO:0000313" key="1">
    <source>
        <dbReference type="EMBL" id="CAA9496110.1"/>
    </source>
</evidence>
<evidence type="ECO:0008006" key="2">
    <source>
        <dbReference type="Google" id="ProtNLM"/>
    </source>
</evidence>
<name>A0A6J4SDR8_9SPHN</name>
<organism evidence="1">
    <name type="scientific">uncultured Sphingomonas sp</name>
    <dbReference type="NCBI Taxonomy" id="158754"/>
    <lineage>
        <taxon>Bacteria</taxon>
        <taxon>Pseudomonadati</taxon>
        <taxon>Pseudomonadota</taxon>
        <taxon>Alphaproteobacteria</taxon>
        <taxon>Sphingomonadales</taxon>
        <taxon>Sphingomonadaceae</taxon>
        <taxon>Sphingomonas</taxon>
        <taxon>environmental samples</taxon>
    </lineage>
</organism>
<dbReference type="Pfam" id="PF12915">
    <property type="entry name" value="DUF3833"/>
    <property type="match status" value="1"/>
</dbReference>
<dbReference type="AlphaFoldDB" id="A0A6J4SDR8"/>
<reference evidence="1" key="1">
    <citation type="submission" date="2020-02" db="EMBL/GenBank/DDBJ databases">
        <authorList>
            <person name="Meier V. D."/>
        </authorList>
    </citation>
    <scope>NUCLEOTIDE SEQUENCE</scope>
    <source>
        <strain evidence="1">AVDCRST_MAG09</strain>
    </source>
</reference>
<dbReference type="PROSITE" id="PS51257">
    <property type="entry name" value="PROKAR_LIPOPROTEIN"/>
    <property type="match status" value="1"/>
</dbReference>
<sequence>MARVPALACLGLLLGSCTSVRLPADGRVQFDPIRYFAGWSHGTGTLRITLSAPQRVLVESVGTPLPGGGLRLRQSVQQGEKAPRTREWRIVRVGPDRYSGTLTDAAGPVTITTAGPRAVIHYRMPGGMAVSQQLALQADGRTLLNHMTVTKWNVRVARLDETIRKLD</sequence>
<dbReference type="InterPro" id="IPR024409">
    <property type="entry name" value="DUF3833"/>
</dbReference>
<dbReference type="EMBL" id="CADCVZ010000010">
    <property type="protein sequence ID" value="CAA9496110.1"/>
    <property type="molecule type" value="Genomic_DNA"/>
</dbReference>
<gene>
    <name evidence="1" type="ORF">AVDCRST_MAG09-407</name>
</gene>
<protein>
    <recommendedName>
        <fullName evidence="2">DUF3833 domain-containing protein</fullName>
    </recommendedName>
</protein>